<feature type="transmembrane region" description="Helical" evidence="1">
    <location>
        <begin position="20"/>
        <end position="41"/>
    </location>
</feature>
<accession>A0A2S8FYY2</accession>
<proteinExistence type="predicted"/>
<dbReference type="Pfam" id="PF13620">
    <property type="entry name" value="CarboxypepD_reg"/>
    <property type="match status" value="1"/>
</dbReference>
<dbReference type="SUPFAM" id="SSF49464">
    <property type="entry name" value="Carboxypeptidase regulatory domain-like"/>
    <property type="match status" value="2"/>
</dbReference>
<feature type="domain" description="Peptidase M56" evidence="2">
    <location>
        <begin position="100"/>
        <end position="349"/>
    </location>
</feature>
<dbReference type="InterPro" id="IPR008756">
    <property type="entry name" value="Peptidase_M56"/>
</dbReference>
<keyword evidence="1" id="KW-0812">Transmembrane</keyword>
<feature type="transmembrane region" description="Helical" evidence="1">
    <location>
        <begin position="366"/>
        <end position="383"/>
    </location>
</feature>
<protein>
    <recommendedName>
        <fullName evidence="2">Peptidase M56 domain-containing protein</fullName>
    </recommendedName>
</protein>
<dbReference type="Gene3D" id="2.60.40.1120">
    <property type="entry name" value="Carboxypeptidase-like, regulatory domain"/>
    <property type="match status" value="1"/>
</dbReference>
<dbReference type="InterPro" id="IPR008969">
    <property type="entry name" value="CarboxyPept-like_regulatory"/>
</dbReference>
<evidence type="ECO:0000313" key="3">
    <source>
        <dbReference type="EMBL" id="PQO37407.1"/>
    </source>
</evidence>
<dbReference type="RefSeq" id="WP_105328656.1">
    <property type="nucleotide sequence ID" value="NZ_PUHY01000005.1"/>
</dbReference>
<feature type="transmembrane region" description="Helical" evidence="1">
    <location>
        <begin position="152"/>
        <end position="173"/>
    </location>
</feature>
<organism evidence="3 4">
    <name type="scientific">Blastopirellula marina</name>
    <dbReference type="NCBI Taxonomy" id="124"/>
    <lineage>
        <taxon>Bacteria</taxon>
        <taxon>Pseudomonadati</taxon>
        <taxon>Planctomycetota</taxon>
        <taxon>Planctomycetia</taxon>
        <taxon>Pirellulales</taxon>
        <taxon>Pirellulaceae</taxon>
        <taxon>Blastopirellula</taxon>
    </lineage>
</organism>
<dbReference type="PANTHER" id="PTHR34978:SF3">
    <property type="entry name" value="SLR0241 PROTEIN"/>
    <property type="match status" value="1"/>
</dbReference>
<dbReference type="InterPro" id="IPR052173">
    <property type="entry name" value="Beta-lactam_resp_regulator"/>
</dbReference>
<gene>
    <name evidence="3" type="ORF">C5Y83_05535</name>
</gene>
<keyword evidence="1" id="KW-0472">Membrane</keyword>
<dbReference type="AlphaFoldDB" id="A0A2S8FYY2"/>
<feature type="transmembrane region" description="Helical" evidence="1">
    <location>
        <begin position="53"/>
        <end position="73"/>
    </location>
</feature>
<dbReference type="EMBL" id="PUHY01000005">
    <property type="protein sequence ID" value="PQO37407.1"/>
    <property type="molecule type" value="Genomic_DNA"/>
</dbReference>
<dbReference type="Pfam" id="PF05569">
    <property type="entry name" value="Peptidase_M56"/>
    <property type="match status" value="1"/>
</dbReference>
<dbReference type="CDD" id="cd07341">
    <property type="entry name" value="M56_BlaR1_MecR1_like"/>
    <property type="match status" value="1"/>
</dbReference>
<comment type="caution">
    <text evidence="3">The sequence shown here is derived from an EMBL/GenBank/DDBJ whole genome shotgun (WGS) entry which is preliminary data.</text>
</comment>
<sequence>MSRFDLFGPDLSSRVCLTLIHSLWQVTLFALVAWLVSRFILRRRVTWDYTVHVSALLLSGVSVVATFLFFTGAPRTTGMGQPSPIAHQTEISVTDRVPTPMAEQTIASNAQTPQMQVIAKQQGSSLTVPEVPTPSNAYSWAQLWKTAAPWMVGGYLAGVVLMLGRLAAAIVMAERVRSQCRPLTEGPVFETLQHLAKTWSLSVVPALATAEQIVVPKVVGLFKPTILLPVALISGLSPQELELIVAHELAHVRRHDMWINLVQRLAEAVLFFNPALWVLSRRISALREYCCDEMACCRSNESDEASQLIYAQALLRVVELAHTTDGKQSELATLAASGRSPSELRRRVAHLFGEPIRESLQLSRGALLPLALAITLLLAQPVFTTLAEEPQPKVAENSFLLKVVDPDGNPVPNAEVEIRTRPMVTAEQIVTGSFTKAGTYGAFAETDEKGEFAIRLDESSKSIVFAVKQPGFAPYWAEWNSLDHPEPLPEEFTMQLDKGWVVGGILQDEDGNPVAGATVRPSVAFKMRPGVIRQLGIGTRIKTQEDGSWQFGCVPDSKNDLTIELTHPDLQPMWHTIPRDGYELKPMSPRGIITLQKGIEVSGVVADESGAPIEDALVRTKFLNDVRKTTTDAQGKYVLKGCPPRKARIVVSAKGKALQKQDVRVLPEMKPVDFTMHPGGKVRVRVIDENGKGIAKSRIFFQNWDGQQIEYFEFDHINEYTNEDGVWEWKEAPLEPFDADICRAGGMQLTDRPLFSREEEFVFSPPPALVVSGDVVDEKTKKPISKFRVIPGLRNVDPGIGMDWSKRDSYDAVDGKYQVRFNREYPSHLVRIEADGYQVAISRDFKSDEGKVNYDFELIPAEDISAQIVDASGKPAAGAKIALGVAGNQISVSNGDIDDGSTYATRVDADAEGRFRLSNQIDAYQLIITHEAGYAHFKSSDGELPDPLPLTPWAKLNGVYYVGPNPTANVELYMGIETLHSYGEGVPNIFTHYETTTGSDGTFKFDRVLPGMASIGRRLHLHVKEGATAVESSVRVHTEFVPGESVQLQVGGTGRPVVGKLIPPSGYQGKVLWNFAMISAQTDLVPPSRPDVPAALKNNPQEQEAWWNGWKQTPEGQAWSAAYKIYQRERSMAPYLDATVAPDGSFRIDDVPPGNYLMRVYFVENAVGSVRGHSFKVPPVEGGWSGEAIDLGSIVLEPR</sequence>
<dbReference type="OrthoDB" id="279966at2"/>
<evidence type="ECO:0000256" key="1">
    <source>
        <dbReference type="SAM" id="Phobius"/>
    </source>
</evidence>
<name>A0A2S8FYY2_9BACT</name>
<evidence type="ECO:0000259" key="2">
    <source>
        <dbReference type="Pfam" id="PF05569"/>
    </source>
</evidence>
<evidence type="ECO:0000313" key="4">
    <source>
        <dbReference type="Proteomes" id="UP000238322"/>
    </source>
</evidence>
<dbReference type="PANTHER" id="PTHR34978">
    <property type="entry name" value="POSSIBLE SENSOR-TRANSDUCER PROTEIN BLAR"/>
    <property type="match status" value="1"/>
</dbReference>
<dbReference type="Gene3D" id="3.30.2010.10">
    <property type="entry name" value="Metalloproteases ('zincins'), catalytic domain"/>
    <property type="match status" value="1"/>
</dbReference>
<keyword evidence="1" id="KW-1133">Transmembrane helix</keyword>
<reference evidence="3 4" key="1">
    <citation type="submission" date="2018-02" db="EMBL/GenBank/DDBJ databases">
        <title>Comparative genomes isolates from brazilian mangrove.</title>
        <authorList>
            <person name="Araujo J.E."/>
            <person name="Taketani R.G."/>
            <person name="Silva M.C.P."/>
            <person name="Loureco M.V."/>
            <person name="Andreote F.D."/>
        </authorList>
    </citation>
    <scope>NUCLEOTIDE SEQUENCE [LARGE SCALE GENOMIC DNA]</scope>
    <source>
        <strain evidence="3 4">Hex-1 MGV</strain>
    </source>
</reference>
<dbReference type="Proteomes" id="UP000238322">
    <property type="component" value="Unassembled WGS sequence"/>
</dbReference>